<proteinExistence type="predicted"/>
<protein>
    <recommendedName>
        <fullName evidence="2">Reverse transcriptase domain-containing protein</fullName>
    </recommendedName>
</protein>
<evidence type="ECO:0000313" key="4">
    <source>
        <dbReference type="Proteomes" id="UP000298061"/>
    </source>
</evidence>
<name>A0A4Y9ZV89_9AGAM</name>
<dbReference type="Proteomes" id="UP000298061">
    <property type="component" value="Unassembled WGS sequence"/>
</dbReference>
<dbReference type="PANTHER" id="PTHR37984">
    <property type="entry name" value="PROTEIN CBG26694"/>
    <property type="match status" value="1"/>
</dbReference>
<dbReference type="Pfam" id="PF17919">
    <property type="entry name" value="RT_RNaseH_2"/>
    <property type="match status" value="1"/>
</dbReference>
<dbReference type="PANTHER" id="PTHR37984:SF5">
    <property type="entry name" value="PROTEIN NYNRIN-LIKE"/>
    <property type="match status" value="1"/>
</dbReference>
<dbReference type="CDD" id="cd01647">
    <property type="entry name" value="RT_LTR"/>
    <property type="match status" value="1"/>
</dbReference>
<feature type="non-terminal residue" evidence="3">
    <location>
        <position position="340"/>
    </location>
</feature>
<gene>
    <name evidence="3" type="ORF">EWM64_g5525</name>
</gene>
<dbReference type="GO" id="GO:0003824">
    <property type="term" value="F:catalytic activity"/>
    <property type="evidence" value="ECO:0007669"/>
    <property type="project" value="UniProtKB-KW"/>
</dbReference>
<evidence type="ECO:0000313" key="3">
    <source>
        <dbReference type="EMBL" id="TFY78485.1"/>
    </source>
</evidence>
<evidence type="ECO:0000256" key="1">
    <source>
        <dbReference type="ARBA" id="ARBA00023268"/>
    </source>
</evidence>
<dbReference type="InterPro" id="IPR043128">
    <property type="entry name" value="Rev_trsase/Diguanyl_cyclase"/>
</dbReference>
<dbReference type="InterPro" id="IPR043502">
    <property type="entry name" value="DNA/RNA_pol_sf"/>
</dbReference>
<feature type="domain" description="Reverse transcriptase" evidence="2">
    <location>
        <begin position="17"/>
        <end position="197"/>
    </location>
</feature>
<dbReference type="SUPFAM" id="SSF56672">
    <property type="entry name" value="DNA/RNA polymerases"/>
    <property type="match status" value="1"/>
</dbReference>
<comment type="caution">
    <text evidence="3">The sequence shown here is derived from an EMBL/GenBank/DDBJ whole genome shotgun (WGS) entry which is preliminary data.</text>
</comment>
<keyword evidence="1" id="KW-0511">Multifunctional enzyme</keyword>
<accession>A0A4Y9ZV89</accession>
<keyword evidence="4" id="KW-1185">Reference proteome</keyword>
<dbReference type="InterPro" id="IPR041577">
    <property type="entry name" value="RT_RNaseH_2"/>
</dbReference>
<dbReference type="EMBL" id="SFCI01000672">
    <property type="protein sequence ID" value="TFY78485.1"/>
    <property type="molecule type" value="Genomic_DNA"/>
</dbReference>
<organism evidence="3 4">
    <name type="scientific">Hericium alpestre</name>
    <dbReference type="NCBI Taxonomy" id="135208"/>
    <lineage>
        <taxon>Eukaryota</taxon>
        <taxon>Fungi</taxon>
        <taxon>Dikarya</taxon>
        <taxon>Basidiomycota</taxon>
        <taxon>Agaricomycotina</taxon>
        <taxon>Agaricomycetes</taxon>
        <taxon>Russulales</taxon>
        <taxon>Hericiaceae</taxon>
        <taxon>Hericium</taxon>
    </lineage>
</organism>
<dbReference type="Gene3D" id="3.10.10.10">
    <property type="entry name" value="HIV Type 1 Reverse Transcriptase, subunit A, domain 1"/>
    <property type="match status" value="1"/>
</dbReference>
<sequence length="340" mass="38681">MAPTEQQDLDSFLDDHVKKGYICPSKSPMASPFFFIKKKDGKLRPVQDYRALNKGTIKNEYPLPLISELVDKLKGAKVFSKMDVRWGYNNVRIKEGDEWKATFKTNRGLFEPLVMFFGLTNSPATFQGMMNELFKDLIDTGKVVIYMDDILIFTETLEEHRDLVRKVLQRLQDNDLFLKLEKCSFEQPSVEFLGLIVSHNTLTMDPVKVAGIAEWPAPHNVKDVQSFVGFGNFYRCFIQDFSKVARPMFDLTKKDHPWAWSAQCQHAFEALKAAFTSSPVLIMPDPSKPYLVEVDASDYATGGILSQRGEDEQWHPVAYISKAFTALNATTTSMTEDTDS</sequence>
<dbReference type="InterPro" id="IPR000477">
    <property type="entry name" value="RT_dom"/>
</dbReference>
<reference evidence="3 4" key="1">
    <citation type="submission" date="2019-02" db="EMBL/GenBank/DDBJ databases">
        <title>Genome sequencing of the rare red list fungi Hericium alpestre (H. flagellum).</title>
        <authorList>
            <person name="Buettner E."/>
            <person name="Kellner H."/>
        </authorList>
    </citation>
    <scope>NUCLEOTIDE SEQUENCE [LARGE SCALE GENOMIC DNA]</scope>
    <source>
        <strain evidence="3 4">DSM 108284</strain>
    </source>
</reference>
<dbReference type="STRING" id="135208.A0A4Y9ZV89"/>
<dbReference type="AlphaFoldDB" id="A0A4Y9ZV89"/>
<dbReference type="InterPro" id="IPR050951">
    <property type="entry name" value="Retrovirus_Pol_polyprotein"/>
</dbReference>
<evidence type="ECO:0000259" key="2">
    <source>
        <dbReference type="PROSITE" id="PS50878"/>
    </source>
</evidence>
<dbReference type="FunFam" id="3.30.70.270:FF:000020">
    <property type="entry name" value="Transposon Tf2-6 polyprotein-like Protein"/>
    <property type="match status" value="1"/>
</dbReference>
<dbReference type="OrthoDB" id="3246250at2759"/>
<dbReference type="Pfam" id="PF00078">
    <property type="entry name" value="RVT_1"/>
    <property type="match status" value="1"/>
</dbReference>
<dbReference type="Gene3D" id="3.30.70.270">
    <property type="match status" value="2"/>
</dbReference>
<dbReference type="PROSITE" id="PS50878">
    <property type="entry name" value="RT_POL"/>
    <property type="match status" value="1"/>
</dbReference>